<dbReference type="HOGENOM" id="CLU_1660418_0_0_1"/>
<dbReference type="PANTHER" id="PTHR37466">
    <property type="entry name" value="SLR1628 PROTEIN"/>
    <property type="match status" value="1"/>
</dbReference>
<name>E5AC86_LEPMJ</name>
<evidence type="ECO:0000313" key="2">
    <source>
        <dbReference type="EMBL" id="CBY02088.1"/>
    </source>
</evidence>
<feature type="compositionally biased region" description="Basic and acidic residues" evidence="1">
    <location>
        <begin position="149"/>
        <end position="160"/>
    </location>
</feature>
<evidence type="ECO:0000256" key="1">
    <source>
        <dbReference type="SAM" id="MobiDB-lite"/>
    </source>
</evidence>
<protein>
    <submittedName>
        <fullName evidence="2">Uncharacterized protein</fullName>
    </submittedName>
</protein>
<dbReference type="EMBL" id="FP929139">
    <property type="protein sequence ID" value="CBY02088.1"/>
    <property type="molecule type" value="Genomic_DNA"/>
</dbReference>
<sequence length="160" mass="17434">MVTNVRCKRVKRWRFLSTSTINLLKILEAPLHKLSSESSSTSKSLPSSLHAGMCSPSNPIAATLTAAFLDFADLRKSGVNPGDRFCISASTWKGAVDKGIKEVPRVKLECTHEKALETVDIDVLKKWKADTDNEKKVERPGDAGGLARESQEIGGKEPKA</sequence>
<feature type="region of interest" description="Disordered" evidence="1">
    <location>
        <begin position="130"/>
        <end position="160"/>
    </location>
</feature>
<feature type="compositionally biased region" description="Basic and acidic residues" evidence="1">
    <location>
        <begin position="130"/>
        <end position="141"/>
    </location>
</feature>
<dbReference type="OMA" id="SIHAGMC"/>
<organism evidence="2 3">
    <name type="scientific">Leptosphaeria maculans (strain JN3 / isolate v23.1.3 / race Av1-4-5-6-7-8)</name>
    <name type="common">Blackleg fungus</name>
    <name type="synonym">Phoma lingam</name>
    <dbReference type="NCBI Taxonomy" id="985895"/>
    <lineage>
        <taxon>Eukaryota</taxon>
        <taxon>Fungi</taxon>
        <taxon>Dikarya</taxon>
        <taxon>Ascomycota</taxon>
        <taxon>Pezizomycotina</taxon>
        <taxon>Dothideomycetes</taxon>
        <taxon>Pleosporomycetidae</taxon>
        <taxon>Pleosporales</taxon>
        <taxon>Pleosporineae</taxon>
        <taxon>Leptosphaeriaceae</taxon>
        <taxon>Plenodomus</taxon>
        <taxon>Plenodomus lingam/Leptosphaeria maculans species complex</taxon>
    </lineage>
</organism>
<accession>E5AC86</accession>
<dbReference type="Gene3D" id="3.30.56.110">
    <property type="entry name" value="Protein of unknown function DUF2237"/>
    <property type="match status" value="1"/>
</dbReference>
<gene>
    <name evidence="2" type="ORF">LEMA_P008750.1</name>
</gene>
<dbReference type="PANTHER" id="PTHR37466:SF1">
    <property type="entry name" value="SLR1628 PROTEIN"/>
    <property type="match status" value="1"/>
</dbReference>
<dbReference type="Pfam" id="PF09996">
    <property type="entry name" value="DUF2237"/>
    <property type="match status" value="1"/>
</dbReference>
<dbReference type="AlphaFoldDB" id="E5AC86"/>
<dbReference type="InParanoid" id="E5AC86"/>
<evidence type="ECO:0000313" key="3">
    <source>
        <dbReference type="Proteomes" id="UP000002668"/>
    </source>
</evidence>
<dbReference type="VEuPathDB" id="FungiDB:LEMA_P008750.1"/>
<dbReference type="eggNOG" id="ENOG502T9HF">
    <property type="taxonomic scope" value="Eukaryota"/>
</dbReference>
<dbReference type="InterPro" id="IPR018714">
    <property type="entry name" value="DUF2237"/>
</dbReference>
<proteinExistence type="predicted"/>
<reference evidence="3" key="1">
    <citation type="journal article" date="2011" name="Nat. Commun.">
        <title>Effector diversification within compartments of the Leptosphaeria maculans genome affected by Repeat-Induced Point mutations.</title>
        <authorList>
            <person name="Rouxel T."/>
            <person name="Grandaubert J."/>
            <person name="Hane J.K."/>
            <person name="Hoede C."/>
            <person name="van de Wouw A.P."/>
            <person name="Couloux A."/>
            <person name="Dominguez V."/>
            <person name="Anthouard V."/>
            <person name="Bally P."/>
            <person name="Bourras S."/>
            <person name="Cozijnsen A.J."/>
            <person name="Ciuffetti L.M."/>
            <person name="Degrave A."/>
            <person name="Dilmaghani A."/>
            <person name="Duret L."/>
            <person name="Fudal I."/>
            <person name="Goodwin S.B."/>
            <person name="Gout L."/>
            <person name="Glaser N."/>
            <person name="Linglin J."/>
            <person name="Kema G.H.J."/>
            <person name="Lapalu N."/>
            <person name="Lawrence C.B."/>
            <person name="May K."/>
            <person name="Meyer M."/>
            <person name="Ollivier B."/>
            <person name="Poulain J."/>
            <person name="Schoch C.L."/>
            <person name="Simon A."/>
            <person name="Spatafora J.W."/>
            <person name="Stachowiak A."/>
            <person name="Turgeon B.G."/>
            <person name="Tyler B.M."/>
            <person name="Vincent D."/>
            <person name="Weissenbach J."/>
            <person name="Amselem J."/>
            <person name="Quesneville H."/>
            <person name="Oliver R.P."/>
            <person name="Wincker P."/>
            <person name="Balesdent M.-H."/>
            <person name="Howlett B.J."/>
        </authorList>
    </citation>
    <scope>NUCLEOTIDE SEQUENCE [LARGE SCALE GENOMIC DNA]</scope>
    <source>
        <strain evidence="3">JN3 / isolate v23.1.3 / race Av1-4-5-6-7-8</strain>
    </source>
</reference>
<dbReference type="Proteomes" id="UP000002668">
    <property type="component" value="Genome"/>
</dbReference>
<dbReference type="STRING" id="985895.E5AC86"/>
<keyword evidence="3" id="KW-1185">Reference proteome</keyword>
<dbReference type="OrthoDB" id="1517790at2759"/>